<gene>
    <name evidence="3" type="ORF">PoMZ_08605</name>
</gene>
<feature type="compositionally biased region" description="Gly residues" evidence="1">
    <location>
        <begin position="156"/>
        <end position="169"/>
    </location>
</feature>
<proteinExistence type="predicted"/>
<dbReference type="Gene3D" id="2.120.10.70">
    <property type="entry name" value="Fucose-specific lectin"/>
    <property type="match status" value="1"/>
</dbReference>
<sequence>MAQPYTSSRPHQANMSSRPQAEAFPVAYSTLPEVAGNDAPQVYPSEAPQVYTNDAPQVYTNDAPETVPQNTKKDYYITYYQQNGTTSPYPPPSDTEPAPSHIFPAEENKKKKSSVVIKRRTCIILGIILAILVIGAIVGGVVGGMMVSRKNETTPGGTGAVGENNGGPNGASTGNGTNTSNGTNTGIAVPPPKNPNAIVMEKSGISAVSYTVDGTDYKMLFWQPQKTPGDIKYSVWDSKSQNWEVVDLGSRLKGSARIEATPGTAIATAVRSGNTGDGGFTLSVVYNGASGSVHELTTSNVKGDSWEKITYAIQSGPRAQLAARWDVCPSKCTNTLLVAYENVNKQIRIHYPRVTELNGQRYRDMADSITPGCGIALTALTFDNKTNEASSTKVYYQGATGLFTEVTRIADLTWWTPKPEIFRTAMPFDNPPQIYATSFEKPDMGLLFLAVLHRYPSNGRLTLTHWDDKRWTFTDPRSTKAIPGVSLDSGTAAVSLSMDMKVYVVPDNCESIHVFDIDKDDPGTWIHAGEPKRTRSTLTELANAVACEISSKRTPASKVSSRNNRAGSRASNRQEPIPIRGPITGFAGLVSLIQAICADEAPADRQIPPDRLGDFTVEIARCSQQLPEYLTQQTTSFLQTWRVGGYGSSPEDVFRVTIHALLWDRSEPMVFLDGYFNAKAGWILLPAVYHAPTQGGWDRLRSGAHLDIPASDFISMIWANMIQKLELPADNTLLHNVAFVNITNPSLHRLCRVFSGLSDCSVGHVDRPTGSARDRCNPRQGMRIAGFEDFFSLEPVKTIVLSMIQHQSVFRDRMPVRVGWHCERMAADPDTAVVVRMGSYFRRFTDAPFAVLPVDSPGGRA</sequence>
<feature type="region of interest" description="Disordered" evidence="1">
    <location>
        <begin position="553"/>
        <end position="577"/>
    </location>
</feature>
<feature type="compositionally biased region" description="Low complexity" evidence="1">
    <location>
        <begin position="560"/>
        <end position="573"/>
    </location>
</feature>
<keyword evidence="2" id="KW-0472">Membrane</keyword>
<feature type="compositionally biased region" description="Low complexity" evidence="1">
    <location>
        <begin position="170"/>
        <end position="181"/>
    </location>
</feature>
<dbReference type="SUPFAM" id="SSF89372">
    <property type="entry name" value="Fucose-specific lectin"/>
    <property type="match status" value="1"/>
</dbReference>
<evidence type="ECO:0008006" key="5">
    <source>
        <dbReference type="Google" id="ProtNLM"/>
    </source>
</evidence>
<evidence type="ECO:0000313" key="3">
    <source>
        <dbReference type="EMBL" id="QBZ61651.1"/>
    </source>
</evidence>
<evidence type="ECO:0000313" key="4">
    <source>
        <dbReference type="Proteomes" id="UP000294847"/>
    </source>
</evidence>
<keyword evidence="2" id="KW-0812">Transmembrane</keyword>
<evidence type="ECO:0000256" key="2">
    <source>
        <dbReference type="SAM" id="Phobius"/>
    </source>
</evidence>
<name>A0A4P7NI21_PYROR</name>
<feature type="region of interest" description="Disordered" evidence="1">
    <location>
        <begin position="153"/>
        <end position="181"/>
    </location>
</feature>
<keyword evidence="2" id="KW-1133">Transmembrane helix</keyword>
<protein>
    <recommendedName>
        <fullName evidence="5">Fucose-specific lectin</fullName>
    </recommendedName>
</protein>
<dbReference type="AlphaFoldDB" id="A0A4P7NI21"/>
<dbReference type="Proteomes" id="UP000294847">
    <property type="component" value="Chromosome 4"/>
</dbReference>
<feature type="transmembrane region" description="Helical" evidence="2">
    <location>
        <begin position="122"/>
        <end position="147"/>
    </location>
</feature>
<feature type="compositionally biased region" description="Polar residues" evidence="1">
    <location>
        <begin position="1"/>
        <end position="19"/>
    </location>
</feature>
<reference evidence="3 4" key="1">
    <citation type="journal article" date="2019" name="Mol. Biol. Evol.">
        <title>Blast fungal genomes show frequent chromosomal changes, gene gains and losses, and effector gene turnover.</title>
        <authorList>
            <person name="Gomez Luciano L.B."/>
            <person name="Jason Tsai I."/>
            <person name="Chuma I."/>
            <person name="Tosa Y."/>
            <person name="Chen Y.H."/>
            <person name="Li J.Y."/>
            <person name="Li M.Y."/>
            <person name="Jade Lu M.Y."/>
            <person name="Nakayashiki H."/>
            <person name="Li W.H."/>
        </authorList>
    </citation>
    <scope>NUCLEOTIDE SEQUENCE [LARGE SCALE GENOMIC DNA]</scope>
    <source>
        <strain evidence="3">MZ5-1-6</strain>
    </source>
</reference>
<evidence type="ECO:0000256" key="1">
    <source>
        <dbReference type="SAM" id="MobiDB-lite"/>
    </source>
</evidence>
<organism evidence="3 4">
    <name type="scientific">Pyricularia oryzae</name>
    <name type="common">Rice blast fungus</name>
    <name type="synonym">Magnaporthe oryzae</name>
    <dbReference type="NCBI Taxonomy" id="318829"/>
    <lineage>
        <taxon>Eukaryota</taxon>
        <taxon>Fungi</taxon>
        <taxon>Dikarya</taxon>
        <taxon>Ascomycota</taxon>
        <taxon>Pezizomycotina</taxon>
        <taxon>Sordariomycetes</taxon>
        <taxon>Sordariomycetidae</taxon>
        <taxon>Magnaporthales</taxon>
        <taxon>Pyriculariaceae</taxon>
        <taxon>Pyricularia</taxon>
    </lineage>
</organism>
<feature type="region of interest" description="Disordered" evidence="1">
    <location>
        <begin position="1"/>
        <end position="21"/>
    </location>
</feature>
<dbReference type="EMBL" id="CP034207">
    <property type="protein sequence ID" value="QBZ61651.1"/>
    <property type="molecule type" value="Genomic_DNA"/>
</dbReference>
<accession>A0A4P7NI21</accession>